<evidence type="ECO:0000256" key="6">
    <source>
        <dbReference type="ARBA" id="ARBA00023136"/>
    </source>
</evidence>
<dbReference type="EMBL" id="BSOS01000090">
    <property type="protein sequence ID" value="GLR68440.1"/>
    <property type="molecule type" value="Genomic_DNA"/>
</dbReference>
<evidence type="ECO:0000313" key="9">
    <source>
        <dbReference type="Proteomes" id="UP001156641"/>
    </source>
</evidence>
<protein>
    <submittedName>
        <fullName evidence="8">Undecaprenyl-phosphate alpha-N-acetylglucosaminyl 1-phosphate transferase</fullName>
    </submittedName>
</protein>
<dbReference type="PANTHER" id="PTHR22926">
    <property type="entry name" value="PHOSPHO-N-ACETYLMURAMOYL-PENTAPEPTIDE-TRANSFERASE"/>
    <property type="match status" value="1"/>
</dbReference>
<keyword evidence="4 7" id="KW-0812">Transmembrane</keyword>
<feature type="transmembrane region" description="Helical" evidence="7">
    <location>
        <begin position="325"/>
        <end position="344"/>
    </location>
</feature>
<evidence type="ECO:0000256" key="7">
    <source>
        <dbReference type="SAM" id="Phobius"/>
    </source>
</evidence>
<keyword evidence="2" id="KW-1003">Cell membrane</keyword>
<dbReference type="InterPro" id="IPR000715">
    <property type="entry name" value="Glycosyl_transferase_4"/>
</dbReference>
<feature type="transmembrane region" description="Helical" evidence="7">
    <location>
        <begin position="170"/>
        <end position="187"/>
    </location>
</feature>
<evidence type="ECO:0000256" key="4">
    <source>
        <dbReference type="ARBA" id="ARBA00022692"/>
    </source>
</evidence>
<evidence type="ECO:0000256" key="2">
    <source>
        <dbReference type="ARBA" id="ARBA00022475"/>
    </source>
</evidence>
<dbReference type="GO" id="GO:0016740">
    <property type="term" value="F:transferase activity"/>
    <property type="evidence" value="ECO:0007669"/>
    <property type="project" value="UniProtKB-KW"/>
</dbReference>
<feature type="transmembrane region" description="Helical" evidence="7">
    <location>
        <begin position="16"/>
        <end position="34"/>
    </location>
</feature>
<comment type="subcellular location">
    <subcellularLocation>
        <location evidence="1">Cell membrane</location>
        <topology evidence="1">Multi-pass membrane protein</topology>
    </subcellularLocation>
</comment>
<gene>
    <name evidence="8" type="ORF">GCM10010909_31210</name>
</gene>
<dbReference type="RefSeq" id="WP_284259287.1">
    <property type="nucleotide sequence ID" value="NZ_BSOS01000090.1"/>
</dbReference>
<dbReference type="Proteomes" id="UP001156641">
    <property type="component" value="Unassembled WGS sequence"/>
</dbReference>
<evidence type="ECO:0000256" key="1">
    <source>
        <dbReference type="ARBA" id="ARBA00004651"/>
    </source>
</evidence>
<accession>A0ABQ6A7L3</accession>
<dbReference type="CDD" id="cd06853">
    <property type="entry name" value="GT_WecA_like"/>
    <property type="match status" value="1"/>
</dbReference>
<evidence type="ECO:0000256" key="5">
    <source>
        <dbReference type="ARBA" id="ARBA00022989"/>
    </source>
</evidence>
<organism evidence="8 9">
    <name type="scientific">Acidocella aquatica</name>
    <dbReference type="NCBI Taxonomy" id="1922313"/>
    <lineage>
        <taxon>Bacteria</taxon>
        <taxon>Pseudomonadati</taxon>
        <taxon>Pseudomonadota</taxon>
        <taxon>Alphaproteobacteria</taxon>
        <taxon>Acetobacterales</taxon>
        <taxon>Acidocellaceae</taxon>
        <taxon>Acidocella</taxon>
    </lineage>
</organism>
<proteinExistence type="predicted"/>
<keyword evidence="3 8" id="KW-0808">Transferase</keyword>
<comment type="caution">
    <text evidence="8">The sequence shown here is derived from an EMBL/GenBank/DDBJ whole genome shotgun (WGS) entry which is preliminary data.</text>
</comment>
<keyword evidence="5 7" id="KW-1133">Transmembrane helix</keyword>
<name>A0ABQ6A7L3_9PROT</name>
<dbReference type="PANTHER" id="PTHR22926:SF3">
    <property type="entry name" value="UNDECAPRENYL-PHOSPHATE ALPHA-N-ACETYLGLUCOSAMINYL 1-PHOSPHATE TRANSFERASE"/>
    <property type="match status" value="1"/>
</dbReference>
<feature type="transmembrane region" description="Helical" evidence="7">
    <location>
        <begin position="137"/>
        <end position="158"/>
    </location>
</feature>
<reference evidence="9" key="1">
    <citation type="journal article" date="2019" name="Int. J. Syst. Evol. Microbiol.">
        <title>The Global Catalogue of Microorganisms (GCM) 10K type strain sequencing project: providing services to taxonomists for standard genome sequencing and annotation.</title>
        <authorList>
            <consortium name="The Broad Institute Genomics Platform"/>
            <consortium name="The Broad Institute Genome Sequencing Center for Infectious Disease"/>
            <person name="Wu L."/>
            <person name="Ma J."/>
        </authorList>
    </citation>
    <scope>NUCLEOTIDE SEQUENCE [LARGE SCALE GENOMIC DNA]</scope>
    <source>
        <strain evidence="9">NBRC 112502</strain>
    </source>
</reference>
<feature type="transmembrane region" description="Helical" evidence="7">
    <location>
        <begin position="249"/>
        <end position="269"/>
    </location>
</feature>
<feature type="transmembrane region" description="Helical" evidence="7">
    <location>
        <begin position="299"/>
        <end position="319"/>
    </location>
</feature>
<feature type="transmembrane region" description="Helical" evidence="7">
    <location>
        <begin position="193"/>
        <end position="212"/>
    </location>
</feature>
<evidence type="ECO:0000256" key="3">
    <source>
        <dbReference type="ARBA" id="ARBA00022679"/>
    </source>
</evidence>
<sequence>MNPAISLGLLALPRHIALMAGLAIFSAIIVRGMIMLGVPDRPDARKAHSRTTPKSGGVGIVAAFMLGVLLLHRYGQVSRIAEGYFLGVIGAAFLMAGISFLDDLLDLSFVIKLATQLAAAVAAVAAGLWMPTLALPYYGVLNLGWAGMPLTVFFLLFVTNAMNFIDGLNGLAAGVTLFACLFLAGIAGIYGGFFVYTASLLLAGGVLGFLPFNFPQGRIFMGDVGSQFCGFMLALFGIAATRFEGAPLSFLLVPLLLSGVLYDVGFTLIRRLLAGENIARAHNGHLYQVVRRAGMDARVVALLHWGFTLLGGVCALVFLNLPPAWKPPFLLLPLAVQIGWTFYVRRRARTANIGVW</sequence>
<keyword evidence="6 7" id="KW-0472">Membrane</keyword>
<feature type="transmembrane region" description="Helical" evidence="7">
    <location>
        <begin position="84"/>
        <end position="101"/>
    </location>
</feature>
<feature type="transmembrane region" description="Helical" evidence="7">
    <location>
        <begin position="113"/>
        <end position="131"/>
    </location>
</feature>
<keyword evidence="9" id="KW-1185">Reference proteome</keyword>
<feature type="transmembrane region" description="Helical" evidence="7">
    <location>
        <begin position="224"/>
        <end position="243"/>
    </location>
</feature>
<dbReference type="Pfam" id="PF00953">
    <property type="entry name" value="Glycos_transf_4"/>
    <property type="match status" value="1"/>
</dbReference>
<feature type="transmembrane region" description="Helical" evidence="7">
    <location>
        <begin position="55"/>
        <end position="72"/>
    </location>
</feature>
<evidence type="ECO:0000313" key="8">
    <source>
        <dbReference type="EMBL" id="GLR68440.1"/>
    </source>
</evidence>